<name>A0A2G5T4T7_9PELO</name>
<organism evidence="2 3">
    <name type="scientific">Caenorhabditis nigoni</name>
    <dbReference type="NCBI Taxonomy" id="1611254"/>
    <lineage>
        <taxon>Eukaryota</taxon>
        <taxon>Metazoa</taxon>
        <taxon>Ecdysozoa</taxon>
        <taxon>Nematoda</taxon>
        <taxon>Chromadorea</taxon>
        <taxon>Rhabditida</taxon>
        <taxon>Rhabditina</taxon>
        <taxon>Rhabditomorpha</taxon>
        <taxon>Rhabditoidea</taxon>
        <taxon>Rhabditidae</taxon>
        <taxon>Peloderinae</taxon>
        <taxon>Caenorhabditis</taxon>
    </lineage>
</organism>
<feature type="transmembrane region" description="Helical" evidence="1">
    <location>
        <begin position="76"/>
        <end position="95"/>
    </location>
</feature>
<keyword evidence="1" id="KW-0812">Transmembrane</keyword>
<reference evidence="3" key="1">
    <citation type="submission" date="2017-10" db="EMBL/GenBank/DDBJ databases">
        <title>Rapid genome shrinkage in a self-fertile nematode reveals novel sperm competition proteins.</title>
        <authorList>
            <person name="Yin D."/>
            <person name="Schwarz E.M."/>
            <person name="Thomas C.G."/>
            <person name="Felde R.L."/>
            <person name="Korf I.F."/>
            <person name="Cutter A.D."/>
            <person name="Schartner C.M."/>
            <person name="Ralston E.J."/>
            <person name="Meyer B.J."/>
            <person name="Haag E.S."/>
        </authorList>
    </citation>
    <scope>NUCLEOTIDE SEQUENCE [LARGE SCALE GENOMIC DNA]</scope>
    <source>
        <strain evidence="3">JU1422</strain>
    </source>
</reference>
<accession>A0A2G5T4T7</accession>
<evidence type="ECO:0000313" key="2">
    <source>
        <dbReference type="EMBL" id="PIC22415.1"/>
    </source>
</evidence>
<dbReference type="AlphaFoldDB" id="A0A2G5T4T7"/>
<dbReference type="EMBL" id="PDUG01000005">
    <property type="protein sequence ID" value="PIC22415.1"/>
    <property type="molecule type" value="Genomic_DNA"/>
</dbReference>
<feature type="transmembrane region" description="Helical" evidence="1">
    <location>
        <begin position="12"/>
        <end position="30"/>
    </location>
</feature>
<dbReference type="Proteomes" id="UP000230233">
    <property type="component" value="Chromosome V"/>
</dbReference>
<evidence type="ECO:0000313" key="3">
    <source>
        <dbReference type="Proteomes" id="UP000230233"/>
    </source>
</evidence>
<keyword evidence="1" id="KW-1133">Transmembrane helix</keyword>
<proteinExistence type="predicted"/>
<keyword evidence="3" id="KW-1185">Reference proteome</keyword>
<comment type="caution">
    <text evidence="2">The sequence shown here is derived from an EMBL/GenBank/DDBJ whole genome shotgun (WGS) entry which is preliminary data.</text>
</comment>
<sequence>MTEMGQTIPEIFQLYDPPFALLCGTILAVMKHLNNVPKESDWFKICYDTLTSAGFPSFSTAIASVIWYFNSKTSGIRPAMLLMSTILVALDTWYASIDYGTEDPKPYFHDYTENLGSFALGVVMVDVMYSRGADIPNLDLTISTTLIASIFIIFRYVLTHPAFDIINHINGLMIVCSLIVLIVSFVDWKNRSN</sequence>
<gene>
    <name evidence="2" type="primary">Cnig_chr_V.g16483</name>
    <name evidence="2" type="ORF">B9Z55_016483</name>
</gene>
<feature type="transmembrane region" description="Helical" evidence="1">
    <location>
        <begin position="165"/>
        <end position="186"/>
    </location>
</feature>
<protein>
    <submittedName>
        <fullName evidence="2">Uncharacterized protein</fullName>
    </submittedName>
</protein>
<feature type="transmembrane region" description="Helical" evidence="1">
    <location>
        <begin position="140"/>
        <end position="159"/>
    </location>
</feature>
<feature type="transmembrane region" description="Helical" evidence="1">
    <location>
        <begin position="50"/>
        <end position="69"/>
    </location>
</feature>
<keyword evidence="1" id="KW-0472">Membrane</keyword>
<evidence type="ECO:0000256" key="1">
    <source>
        <dbReference type="SAM" id="Phobius"/>
    </source>
</evidence>